<keyword evidence="6" id="KW-0496">Mitochondrion</keyword>
<organism evidence="9 10">
    <name type="scientific">Gymnopilus junonius</name>
    <name type="common">Spectacular rustgill mushroom</name>
    <name type="synonym">Gymnopilus spectabilis subsp. junonius</name>
    <dbReference type="NCBI Taxonomy" id="109634"/>
    <lineage>
        <taxon>Eukaryota</taxon>
        <taxon>Fungi</taxon>
        <taxon>Dikarya</taxon>
        <taxon>Basidiomycota</taxon>
        <taxon>Agaricomycotina</taxon>
        <taxon>Agaricomycetes</taxon>
        <taxon>Agaricomycetidae</taxon>
        <taxon>Agaricales</taxon>
        <taxon>Agaricineae</taxon>
        <taxon>Hymenogastraceae</taxon>
        <taxon>Gymnopilus</taxon>
    </lineage>
</organism>
<dbReference type="PANTHER" id="PTHR13184:SF5">
    <property type="entry name" value="METHYLTRANSFERASE-LIKE PROTEIN 17, MITOCHONDRIAL"/>
    <property type="match status" value="1"/>
</dbReference>
<evidence type="ECO:0000256" key="6">
    <source>
        <dbReference type="ARBA" id="ARBA00023128"/>
    </source>
</evidence>
<dbReference type="GO" id="GO:0008168">
    <property type="term" value="F:methyltransferase activity"/>
    <property type="evidence" value="ECO:0007669"/>
    <property type="project" value="InterPro"/>
</dbReference>
<proteinExistence type="predicted"/>
<keyword evidence="10" id="KW-1185">Reference proteome</keyword>
<dbReference type="Proteomes" id="UP000724874">
    <property type="component" value="Unassembled WGS sequence"/>
</dbReference>
<dbReference type="EMBL" id="JADNYJ010000007">
    <property type="protein sequence ID" value="KAF8910042.1"/>
    <property type="molecule type" value="Genomic_DNA"/>
</dbReference>
<dbReference type="PANTHER" id="PTHR13184">
    <property type="entry name" value="37S RIBOSOMAL PROTEIN S22"/>
    <property type="match status" value="1"/>
</dbReference>
<evidence type="ECO:0000256" key="7">
    <source>
        <dbReference type="ARBA" id="ARBA00045681"/>
    </source>
</evidence>
<gene>
    <name evidence="9" type="ORF">CPB84DRAFT_1673006</name>
</gene>
<evidence type="ECO:0000256" key="2">
    <source>
        <dbReference type="ARBA" id="ARBA00022723"/>
    </source>
</evidence>
<feature type="compositionally biased region" description="Basic and acidic residues" evidence="8">
    <location>
        <begin position="607"/>
        <end position="621"/>
    </location>
</feature>
<keyword evidence="4" id="KW-0408">Iron</keyword>
<protein>
    <submittedName>
        <fullName evidence="9">Mitochondrial small ribosomal subunit Rsm22-domain-containing protein</fullName>
    </submittedName>
</protein>
<reference evidence="9" key="1">
    <citation type="submission" date="2020-11" db="EMBL/GenBank/DDBJ databases">
        <authorList>
            <consortium name="DOE Joint Genome Institute"/>
            <person name="Ahrendt S."/>
            <person name="Riley R."/>
            <person name="Andreopoulos W."/>
            <person name="LaButti K."/>
            <person name="Pangilinan J."/>
            <person name="Ruiz-duenas F.J."/>
            <person name="Barrasa J.M."/>
            <person name="Sanchez-Garcia M."/>
            <person name="Camarero S."/>
            <person name="Miyauchi S."/>
            <person name="Serrano A."/>
            <person name="Linde D."/>
            <person name="Babiker R."/>
            <person name="Drula E."/>
            <person name="Ayuso-Fernandez I."/>
            <person name="Pacheco R."/>
            <person name="Padilla G."/>
            <person name="Ferreira P."/>
            <person name="Barriuso J."/>
            <person name="Kellner H."/>
            <person name="Castanera R."/>
            <person name="Alfaro M."/>
            <person name="Ramirez L."/>
            <person name="Pisabarro A.G."/>
            <person name="Kuo A."/>
            <person name="Tritt A."/>
            <person name="Lipzen A."/>
            <person name="He G."/>
            <person name="Yan M."/>
            <person name="Ng V."/>
            <person name="Cullen D."/>
            <person name="Martin F."/>
            <person name="Rosso M.-N."/>
            <person name="Henrissat B."/>
            <person name="Hibbett D."/>
            <person name="Martinez A.T."/>
            <person name="Grigoriev I.V."/>
        </authorList>
    </citation>
    <scope>NUCLEOTIDE SEQUENCE</scope>
    <source>
        <strain evidence="9">AH 44721</strain>
    </source>
</reference>
<comment type="caution">
    <text evidence="9">The sequence shown here is derived from an EMBL/GenBank/DDBJ whole genome shotgun (WGS) entry which is preliminary data.</text>
</comment>
<dbReference type="InterPro" id="IPR052571">
    <property type="entry name" value="Mt_RNA_Methyltransferase"/>
</dbReference>
<sequence>MVFVWAPLRTVPRILSRAFTYSVSLRSTSVKPHASSKPRLDLDPSYRALFNDIDISMKKGKMDAESVHRELEIVYDGPVPTNLELSTQEWSPFDEAVESDFQEEYDNREHRKSPAALFGSNQVSMVVLPSELQTAIEMLISEGGQKSTLHSDSMRLFKSPDSRDGEDAWDTQYDTRYSSRKQAAKHAIRDGTAFATVALPAHYSAIAAVFHHLKVRLDPEWEVEKIIDWGTGTGSGLWASLYSFNGKDVESGEEIRDKSIVATAIKSYTGIDKREGLIAIGKKLLSNVPDGALNIKWKKSYRPEDQVLQEEGPKTIALSAFMLTAQPHSLAQKTLVQEMWDSGAHTIILIDHNTREGFEAIANAREYILGLGKAEVEEPETAPLNIRGAHVVAPCPHDHACPLLHSGGASLVCGFEQRIQRPSFVRRTKHSGIGHEDIGYSYVIIRRGPRPTPTGTSVGRVGGIGKREEKTKPLGVPIKELKVLTTEDILETVVEESATIGSALEIEPILEPSDLHAQLRREAYQWPRLVFRPLKKSGHIILDSCTAEGKIMRLTIPKSQGKQPFYDARKSNWGDIFPHAPKNRPLERYQPKKTHGKGQPPSTGSDIGKRRDSFKDRERPVTKKWRNMFRTKRKSRDGTLRVLEEIKFGRIEMNDCGVF</sequence>
<feature type="region of interest" description="Disordered" evidence="8">
    <location>
        <begin position="576"/>
        <end position="623"/>
    </location>
</feature>
<evidence type="ECO:0000256" key="3">
    <source>
        <dbReference type="ARBA" id="ARBA00022946"/>
    </source>
</evidence>
<dbReference type="GO" id="GO:0046872">
    <property type="term" value="F:metal ion binding"/>
    <property type="evidence" value="ECO:0007669"/>
    <property type="project" value="UniProtKB-KW"/>
</dbReference>
<keyword evidence="2" id="KW-0479">Metal-binding</keyword>
<dbReference type="AlphaFoldDB" id="A0A9P5NZP9"/>
<dbReference type="GO" id="GO:0005763">
    <property type="term" value="C:mitochondrial small ribosomal subunit"/>
    <property type="evidence" value="ECO:0007669"/>
    <property type="project" value="TreeGrafter"/>
</dbReference>
<dbReference type="GO" id="GO:0006412">
    <property type="term" value="P:translation"/>
    <property type="evidence" value="ECO:0007669"/>
    <property type="project" value="InterPro"/>
</dbReference>
<dbReference type="InterPro" id="IPR015324">
    <property type="entry name" value="Ribosomal_Rsm22-like"/>
</dbReference>
<evidence type="ECO:0000256" key="1">
    <source>
        <dbReference type="ARBA" id="ARBA00004173"/>
    </source>
</evidence>
<comment type="subcellular location">
    <subcellularLocation>
        <location evidence="1">Mitochondrion</location>
    </subcellularLocation>
</comment>
<evidence type="ECO:0000313" key="10">
    <source>
        <dbReference type="Proteomes" id="UP000724874"/>
    </source>
</evidence>
<dbReference type="GO" id="GO:0003735">
    <property type="term" value="F:structural constituent of ribosome"/>
    <property type="evidence" value="ECO:0007669"/>
    <property type="project" value="TreeGrafter"/>
</dbReference>
<accession>A0A9P5NZP9</accession>
<evidence type="ECO:0000256" key="4">
    <source>
        <dbReference type="ARBA" id="ARBA00023004"/>
    </source>
</evidence>
<comment type="function">
    <text evidence="7">Mitochondrial ribosome (mitoribosome) assembly factor. Binds at the interface of the head and body domains of the mitochondrial small ribosomal subunit (mt-SSU), occluding the mRNA channel and preventing compaction of the head domain towards the body. Probable inactive methyltransferase: retains the characteristic folding and ability to bind S-adenosyl-L-methionine, but it probably lost its methyltransferase activity.</text>
</comment>
<name>A0A9P5NZP9_GYMJU</name>
<dbReference type="Pfam" id="PF09243">
    <property type="entry name" value="Rsm22"/>
    <property type="match status" value="2"/>
</dbReference>
<dbReference type="GO" id="GO:0051536">
    <property type="term" value="F:iron-sulfur cluster binding"/>
    <property type="evidence" value="ECO:0007669"/>
    <property type="project" value="UniProtKB-KW"/>
</dbReference>
<evidence type="ECO:0000313" key="9">
    <source>
        <dbReference type="EMBL" id="KAF8910042.1"/>
    </source>
</evidence>
<evidence type="ECO:0000256" key="8">
    <source>
        <dbReference type="SAM" id="MobiDB-lite"/>
    </source>
</evidence>
<evidence type="ECO:0000256" key="5">
    <source>
        <dbReference type="ARBA" id="ARBA00023014"/>
    </source>
</evidence>
<keyword evidence="5" id="KW-0411">Iron-sulfur</keyword>
<dbReference type="OrthoDB" id="421327at2759"/>
<keyword evidence="3" id="KW-0809">Transit peptide</keyword>